<protein>
    <recommendedName>
        <fullName evidence="2">Amine oxidase domain-containing protein</fullName>
    </recommendedName>
</protein>
<dbReference type="EMBL" id="KN823522">
    <property type="protein sequence ID" value="KIO16596.1"/>
    <property type="molecule type" value="Genomic_DNA"/>
</dbReference>
<dbReference type="InterPro" id="IPR036188">
    <property type="entry name" value="FAD/NAD-bd_sf"/>
</dbReference>
<dbReference type="AlphaFoldDB" id="A0A0C3Q1S6"/>
<dbReference type="OrthoDB" id="7777654at2759"/>
<feature type="region of interest" description="Disordered" evidence="1">
    <location>
        <begin position="34"/>
        <end position="56"/>
    </location>
</feature>
<dbReference type="GO" id="GO:0001716">
    <property type="term" value="F:L-amino-acid oxidase activity"/>
    <property type="evidence" value="ECO:0007669"/>
    <property type="project" value="TreeGrafter"/>
</dbReference>
<dbReference type="GO" id="GO:0009063">
    <property type="term" value="P:amino acid catabolic process"/>
    <property type="evidence" value="ECO:0007669"/>
    <property type="project" value="TreeGrafter"/>
</dbReference>
<dbReference type="SUPFAM" id="SSF51905">
    <property type="entry name" value="FAD/NAD(P)-binding domain"/>
    <property type="match status" value="1"/>
</dbReference>
<dbReference type="Proteomes" id="UP000054248">
    <property type="component" value="Unassembled WGS sequence"/>
</dbReference>
<evidence type="ECO:0000259" key="2">
    <source>
        <dbReference type="Pfam" id="PF01593"/>
    </source>
</evidence>
<dbReference type="Pfam" id="PF01593">
    <property type="entry name" value="Amino_oxidase"/>
    <property type="match status" value="1"/>
</dbReference>
<feature type="domain" description="Amine oxidase" evidence="2">
    <location>
        <begin position="69"/>
        <end position="320"/>
    </location>
</feature>
<organism evidence="3 4">
    <name type="scientific">Tulasnella calospora MUT 4182</name>
    <dbReference type="NCBI Taxonomy" id="1051891"/>
    <lineage>
        <taxon>Eukaryota</taxon>
        <taxon>Fungi</taxon>
        <taxon>Dikarya</taxon>
        <taxon>Basidiomycota</taxon>
        <taxon>Agaricomycotina</taxon>
        <taxon>Agaricomycetes</taxon>
        <taxon>Cantharellales</taxon>
        <taxon>Tulasnellaceae</taxon>
        <taxon>Tulasnella</taxon>
    </lineage>
</organism>
<keyword evidence="4" id="KW-1185">Reference proteome</keyword>
<sequence length="354" mass="38956">MENSNSSPNHDCRPDVYSRYGRYIIEQHMLDKLDSDQPIEVPTPETALPSKSGRSGNQTVGILGGGVGGLYAAMILESVGAPDEGLEARDRVGGRFFTHKFENGDFYDYFDVGAMRFPNNSTMARTFKLFESEELNSGEIDIKGKMLKYQLDCADAFSCYNGQPPVRSRNLKLKTTDFEFEEMGIEPADLAKGAKKSFGKPFRGLRSTPSSYLGLEKNLDTNTINWLETVSSGTGGFDRALAEMVLGYIGFGTDEEPTLQCACTTKCSHVPPDDKQSAQEFVCLKGGSEILPKAMKAYIDKKRPNAIQLNKRVVGIKAATNNDASIGNRGYMSALMGKKIPADTTMSSRRFLYL</sequence>
<reference evidence="4" key="2">
    <citation type="submission" date="2015-01" db="EMBL/GenBank/DDBJ databases">
        <title>Evolutionary Origins and Diversification of the Mycorrhizal Mutualists.</title>
        <authorList>
            <consortium name="DOE Joint Genome Institute"/>
            <consortium name="Mycorrhizal Genomics Consortium"/>
            <person name="Kohler A."/>
            <person name="Kuo A."/>
            <person name="Nagy L.G."/>
            <person name="Floudas D."/>
            <person name="Copeland A."/>
            <person name="Barry K.W."/>
            <person name="Cichocki N."/>
            <person name="Veneault-Fourrey C."/>
            <person name="LaButti K."/>
            <person name="Lindquist E.A."/>
            <person name="Lipzen A."/>
            <person name="Lundell T."/>
            <person name="Morin E."/>
            <person name="Murat C."/>
            <person name="Riley R."/>
            <person name="Ohm R."/>
            <person name="Sun H."/>
            <person name="Tunlid A."/>
            <person name="Henrissat B."/>
            <person name="Grigoriev I.V."/>
            <person name="Hibbett D.S."/>
            <person name="Martin F."/>
        </authorList>
    </citation>
    <scope>NUCLEOTIDE SEQUENCE [LARGE SCALE GENOMIC DNA]</scope>
    <source>
        <strain evidence="4">MUT 4182</strain>
    </source>
</reference>
<dbReference type="PANTHER" id="PTHR10742:SF342">
    <property type="entry name" value="AMINE OXIDASE"/>
    <property type="match status" value="1"/>
</dbReference>
<reference evidence="3 4" key="1">
    <citation type="submission" date="2014-04" db="EMBL/GenBank/DDBJ databases">
        <authorList>
            <consortium name="DOE Joint Genome Institute"/>
            <person name="Kuo A."/>
            <person name="Girlanda M."/>
            <person name="Perotto S."/>
            <person name="Kohler A."/>
            <person name="Nagy L.G."/>
            <person name="Floudas D."/>
            <person name="Copeland A."/>
            <person name="Barry K.W."/>
            <person name="Cichocki N."/>
            <person name="Veneault-Fourrey C."/>
            <person name="LaButti K."/>
            <person name="Lindquist E.A."/>
            <person name="Lipzen A."/>
            <person name="Lundell T."/>
            <person name="Morin E."/>
            <person name="Murat C."/>
            <person name="Sun H."/>
            <person name="Tunlid A."/>
            <person name="Henrissat B."/>
            <person name="Grigoriev I.V."/>
            <person name="Hibbett D.S."/>
            <person name="Martin F."/>
            <person name="Nordberg H.P."/>
            <person name="Cantor M.N."/>
            <person name="Hua S.X."/>
        </authorList>
    </citation>
    <scope>NUCLEOTIDE SEQUENCE [LARGE SCALE GENOMIC DNA]</scope>
    <source>
        <strain evidence="3 4">MUT 4182</strain>
    </source>
</reference>
<accession>A0A0C3Q1S6</accession>
<feature type="non-terminal residue" evidence="3">
    <location>
        <position position="354"/>
    </location>
</feature>
<dbReference type="Gene3D" id="1.20.1440.240">
    <property type="match status" value="1"/>
</dbReference>
<dbReference type="HOGENOM" id="CLU_714883_0_0_1"/>
<gene>
    <name evidence="3" type="ORF">M407DRAFT_33750</name>
</gene>
<evidence type="ECO:0000313" key="4">
    <source>
        <dbReference type="Proteomes" id="UP000054248"/>
    </source>
</evidence>
<evidence type="ECO:0000256" key="1">
    <source>
        <dbReference type="SAM" id="MobiDB-lite"/>
    </source>
</evidence>
<dbReference type="PANTHER" id="PTHR10742">
    <property type="entry name" value="FLAVIN MONOAMINE OXIDASE"/>
    <property type="match status" value="1"/>
</dbReference>
<dbReference type="Gene3D" id="3.90.660.10">
    <property type="match status" value="1"/>
</dbReference>
<name>A0A0C3Q1S6_9AGAM</name>
<dbReference type="STRING" id="1051891.A0A0C3Q1S6"/>
<dbReference type="Gene3D" id="3.50.50.60">
    <property type="entry name" value="FAD/NAD(P)-binding domain"/>
    <property type="match status" value="1"/>
</dbReference>
<dbReference type="InterPro" id="IPR050281">
    <property type="entry name" value="Flavin_monoamine_oxidase"/>
</dbReference>
<dbReference type="InterPro" id="IPR002937">
    <property type="entry name" value="Amino_oxidase"/>
</dbReference>
<proteinExistence type="predicted"/>
<evidence type="ECO:0000313" key="3">
    <source>
        <dbReference type="EMBL" id="KIO16596.1"/>
    </source>
</evidence>